<dbReference type="Pfam" id="PF03062">
    <property type="entry name" value="MBOAT"/>
    <property type="match status" value="1"/>
</dbReference>
<dbReference type="GO" id="GO:0005886">
    <property type="term" value="C:plasma membrane"/>
    <property type="evidence" value="ECO:0007669"/>
    <property type="project" value="UniProtKB-SubCell"/>
</dbReference>
<feature type="transmembrane region" description="Helical" evidence="10">
    <location>
        <begin position="80"/>
        <end position="97"/>
    </location>
</feature>
<keyword evidence="7 9" id="KW-0472">Membrane</keyword>
<feature type="transmembrane region" description="Helical" evidence="10">
    <location>
        <begin position="6"/>
        <end position="23"/>
    </location>
</feature>
<dbReference type="PIRSF" id="PIRSF016636">
    <property type="entry name" value="AlgI_DltB"/>
    <property type="match status" value="1"/>
</dbReference>
<comment type="similarity">
    <text evidence="2 9">Belongs to the membrane-bound acyltransferase family.</text>
</comment>
<keyword evidence="3 9" id="KW-1003">Cell membrane</keyword>
<proteinExistence type="inferred from homology"/>
<keyword evidence="6 10" id="KW-1133">Transmembrane helix</keyword>
<dbReference type="EMBL" id="CP001810">
    <property type="protein sequence ID" value="ADL35263.1"/>
    <property type="molecule type" value="Genomic_DNA"/>
</dbReference>
<evidence type="ECO:0000256" key="10">
    <source>
        <dbReference type="SAM" id="Phobius"/>
    </source>
</evidence>
<evidence type="ECO:0000256" key="1">
    <source>
        <dbReference type="ARBA" id="ARBA00004651"/>
    </source>
</evidence>
<keyword evidence="4 9" id="KW-0808">Transferase</keyword>
<dbReference type="InterPro" id="IPR028362">
    <property type="entry name" value="AlgI"/>
</dbReference>
<evidence type="ECO:0000256" key="4">
    <source>
        <dbReference type="ARBA" id="ARBA00022679"/>
    </source>
</evidence>
<accession>E0RX52</accession>
<evidence type="ECO:0000256" key="2">
    <source>
        <dbReference type="ARBA" id="ARBA00010323"/>
    </source>
</evidence>
<evidence type="ECO:0000256" key="7">
    <source>
        <dbReference type="ARBA" id="ARBA00023136"/>
    </source>
</evidence>
<feature type="transmembrane region" description="Helical" evidence="10">
    <location>
        <begin position="445"/>
        <end position="467"/>
    </location>
</feature>
<evidence type="ECO:0000313" key="11">
    <source>
        <dbReference type="EMBL" id="ADL35263.1"/>
    </source>
</evidence>
<feature type="transmembrane region" description="Helical" evidence="10">
    <location>
        <begin position="118"/>
        <end position="136"/>
    </location>
</feature>
<dbReference type="PIRSF" id="PIRSF500217">
    <property type="entry name" value="AlgI"/>
    <property type="match status" value="1"/>
</dbReference>
<dbReference type="eggNOG" id="COG1696">
    <property type="taxonomic scope" value="Bacteria"/>
</dbReference>
<feature type="transmembrane region" description="Helical" evidence="10">
    <location>
        <begin position="373"/>
        <end position="396"/>
    </location>
</feature>
<feature type="transmembrane region" description="Helical" evidence="10">
    <location>
        <begin position="479"/>
        <end position="504"/>
    </location>
</feature>
<dbReference type="InterPro" id="IPR051085">
    <property type="entry name" value="MB_O-acyltransferase"/>
</dbReference>
<dbReference type="KEGG" id="bpb:bpr_I2530"/>
<protein>
    <submittedName>
        <fullName evidence="11">Acyltransferase MBOAT family</fullName>
    </submittedName>
</protein>
<evidence type="ECO:0000256" key="8">
    <source>
        <dbReference type="ARBA" id="ARBA00023315"/>
    </source>
</evidence>
<name>E0RX52_BUTPB</name>
<feature type="transmembrane region" description="Helical" evidence="10">
    <location>
        <begin position="311"/>
        <end position="330"/>
    </location>
</feature>
<dbReference type="GO" id="GO:0016746">
    <property type="term" value="F:acyltransferase activity"/>
    <property type="evidence" value="ECO:0007669"/>
    <property type="project" value="UniProtKB-KW"/>
</dbReference>
<dbReference type="PANTHER" id="PTHR13285">
    <property type="entry name" value="ACYLTRANSFERASE"/>
    <property type="match status" value="1"/>
</dbReference>
<dbReference type="AlphaFoldDB" id="E0RX52"/>
<dbReference type="PANTHER" id="PTHR13285:SF23">
    <property type="entry name" value="TEICHOIC ACID D-ALANYLTRANSFERASE"/>
    <property type="match status" value="1"/>
</dbReference>
<evidence type="ECO:0000256" key="3">
    <source>
        <dbReference type="ARBA" id="ARBA00022475"/>
    </source>
</evidence>
<dbReference type="RefSeq" id="WP_013281916.1">
    <property type="nucleotide sequence ID" value="NC_014387.1"/>
</dbReference>
<gene>
    <name evidence="11" type="ordered locus">bpr_I2530</name>
</gene>
<dbReference type="STRING" id="515622.bpr_I2530"/>
<dbReference type="GO" id="GO:0042121">
    <property type="term" value="P:alginic acid biosynthetic process"/>
    <property type="evidence" value="ECO:0007669"/>
    <property type="project" value="InterPro"/>
</dbReference>
<feature type="transmembrane region" description="Helical" evidence="10">
    <location>
        <begin position="35"/>
        <end position="60"/>
    </location>
</feature>
<dbReference type="HOGENOM" id="CLU_025255_1_3_9"/>
<evidence type="ECO:0000256" key="5">
    <source>
        <dbReference type="ARBA" id="ARBA00022692"/>
    </source>
</evidence>
<keyword evidence="8 9" id="KW-0012">Acyltransferase</keyword>
<dbReference type="Proteomes" id="UP000001299">
    <property type="component" value="Chromosome 1"/>
</dbReference>
<keyword evidence="12" id="KW-1185">Reference proteome</keyword>
<comment type="subcellular location">
    <subcellularLocation>
        <location evidence="1">Cell membrane</location>
        <topology evidence="1">Multi-pass membrane protein</topology>
    </subcellularLocation>
</comment>
<sequence>MQFNSYIFILLFLPLAIIGYYGLNALGKEKLAKVYLLVMSLWFYDYFNVIYLVIICASIAVNYLLSKGMSLLDGNRRKITLLFGIIFNVGLIFYFKYKNFFISNINEAFGTGFHLQKVILPLGISFFTFQQIAYIVDSYKGETKDYGFIEYALFVTFFPQLVEGPIVLHSEIIPQFRDKSKWKVDYDNLSKGFMMFARGLTKKVLIADAFGVAVEWGFSVASSTPLGEGALTIWEIIIVMLSYTFQIYFDFSGYSDMAIGLGLMFNIVLPANFNSPYKALSIIDFWKRWHMSLTRFLTKYIYIPLGGNRKGVWRTYLNIMIVFLVSGIWHGANWTFILWGLIHGAFQCINRAGKGIYTKCIGFAERLPVAKVWISLIQVVQWVVTFIIINVAWLLFRADSVGQFTQIMSRLTVHNYSIRTELLESFRIPKIRYLFALLGQNPSEMFTLGLSTVVVMMTALFIVLILPNNGQCQYKKSKLNLVCTFIMMIICMISLSKVSTFLYFNF</sequence>
<dbReference type="InterPro" id="IPR024194">
    <property type="entry name" value="Ac/AlaTfrase_AlgI/DltB"/>
</dbReference>
<evidence type="ECO:0000313" key="12">
    <source>
        <dbReference type="Proteomes" id="UP000001299"/>
    </source>
</evidence>
<evidence type="ECO:0000256" key="9">
    <source>
        <dbReference type="PIRNR" id="PIRNR016636"/>
    </source>
</evidence>
<organism evidence="11 12">
    <name type="scientific">Butyrivibrio proteoclasticus (strain ATCC 51982 / DSM 14932 / B316)</name>
    <name type="common">Clostridium proteoclasticum</name>
    <dbReference type="NCBI Taxonomy" id="515622"/>
    <lineage>
        <taxon>Bacteria</taxon>
        <taxon>Bacillati</taxon>
        <taxon>Bacillota</taxon>
        <taxon>Clostridia</taxon>
        <taxon>Lachnospirales</taxon>
        <taxon>Lachnospiraceae</taxon>
        <taxon>Butyrivibrio</taxon>
    </lineage>
</organism>
<dbReference type="InterPro" id="IPR004299">
    <property type="entry name" value="MBOAT_fam"/>
</dbReference>
<keyword evidence="5 10" id="KW-0812">Transmembrane</keyword>
<reference evidence="11 12" key="1">
    <citation type="journal article" date="2010" name="PLoS ONE">
        <title>The glycobiome of the rumen bacterium Butyrivibrio proteoclasticus B316(T) highlights adaptation to a polysaccharide-rich environment.</title>
        <authorList>
            <person name="Kelly W.J."/>
            <person name="Leahy S.C."/>
            <person name="Altermann E."/>
            <person name="Yeoman C.J."/>
            <person name="Dunne J.C."/>
            <person name="Kong Z."/>
            <person name="Pacheco D.M."/>
            <person name="Li D."/>
            <person name="Noel S.J."/>
            <person name="Moon C.D."/>
            <person name="Cookson A.L."/>
            <person name="Attwood G.T."/>
        </authorList>
    </citation>
    <scope>NUCLEOTIDE SEQUENCE [LARGE SCALE GENOMIC DNA]</scope>
    <source>
        <strain evidence="12">ATCC 51982 / DSM 14932 / B316</strain>
    </source>
</reference>
<evidence type="ECO:0000256" key="6">
    <source>
        <dbReference type="ARBA" id="ARBA00022989"/>
    </source>
</evidence>